<dbReference type="PROSITE" id="PS51186">
    <property type="entry name" value="GNAT"/>
    <property type="match status" value="1"/>
</dbReference>
<dbReference type="PANTHER" id="PTHR43420:SF3">
    <property type="entry name" value="N-ACETYLTRANSFERASE DOMAIN-CONTAINING PROTEIN"/>
    <property type="match status" value="1"/>
</dbReference>
<dbReference type="PANTHER" id="PTHR43420">
    <property type="entry name" value="ACETYLTRANSFERASE"/>
    <property type="match status" value="1"/>
</dbReference>
<feature type="domain" description="N-acetyltransferase" evidence="3">
    <location>
        <begin position="103"/>
        <end position="231"/>
    </location>
</feature>
<protein>
    <submittedName>
        <fullName evidence="4">GNAT family N-acetyltransferase</fullName>
    </submittedName>
</protein>
<evidence type="ECO:0000256" key="2">
    <source>
        <dbReference type="ARBA" id="ARBA00023315"/>
    </source>
</evidence>
<dbReference type="Pfam" id="PF08445">
    <property type="entry name" value="FR47"/>
    <property type="match status" value="1"/>
</dbReference>
<keyword evidence="1" id="KW-0808">Transferase</keyword>
<evidence type="ECO:0000313" key="4">
    <source>
        <dbReference type="EMBL" id="MBH9579739.1"/>
    </source>
</evidence>
<dbReference type="EMBL" id="JAEDAK010000033">
    <property type="protein sequence ID" value="MBH9579739.1"/>
    <property type="molecule type" value="Genomic_DNA"/>
</dbReference>
<dbReference type="GO" id="GO:0016747">
    <property type="term" value="F:acyltransferase activity, transferring groups other than amino-acyl groups"/>
    <property type="evidence" value="ECO:0007669"/>
    <property type="project" value="InterPro"/>
</dbReference>
<evidence type="ECO:0000313" key="5">
    <source>
        <dbReference type="Proteomes" id="UP000613266"/>
    </source>
</evidence>
<evidence type="ECO:0000259" key="3">
    <source>
        <dbReference type="PROSITE" id="PS51186"/>
    </source>
</evidence>
<dbReference type="SUPFAM" id="SSF55729">
    <property type="entry name" value="Acyl-CoA N-acyltransferases (Nat)"/>
    <property type="match status" value="1"/>
</dbReference>
<keyword evidence="5" id="KW-1185">Reference proteome</keyword>
<organism evidence="4 5">
    <name type="scientific">Inhella proteolytica</name>
    <dbReference type="NCBI Taxonomy" id="2795029"/>
    <lineage>
        <taxon>Bacteria</taxon>
        <taxon>Pseudomonadati</taxon>
        <taxon>Pseudomonadota</taxon>
        <taxon>Betaproteobacteria</taxon>
        <taxon>Burkholderiales</taxon>
        <taxon>Sphaerotilaceae</taxon>
        <taxon>Inhella</taxon>
    </lineage>
</organism>
<dbReference type="InterPro" id="IPR016181">
    <property type="entry name" value="Acyl_CoA_acyltransferase"/>
</dbReference>
<dbReference type="RefSeq" id="WP_198113675.1">
    <property type="nucleotide sequence ID" value="NZ_JAEDAK010000033.1"/>
</dbReference>
<keyword evidence="2" id="KW-0012">Acyltransferase</keyword>
<dbReference type="InterPro" id="IPR013653">
    <property type="entry name" value="GCN5-like_dom"/>
</dbReference>
<dbReference type="InterPro" id="IPR000182">
    <property type="entry name" value="GNAT_dom"/>
</dbReference>
<reference evidence="4" key="1">
    <citation type="submission" date="2020-12" db="EMBL/GenBank/DDBJ databases">
        <title>The genome sequence of Inhella sp. 1Y17.</title>
        <authorList>
            <person name="Liu Y."/>
        </authorList>
    </citation>
    <scope>NUCLEOTIDE SEQUENCE</scope>
    <source>
        <strain evidence="4">1Y17</strain>
    </source>
</reference>
<accession>A0A931NK89</accession>
<dbReference type="CDD" id="cd04301">
    <property type="entry name" value="NAT_SF"/>
    <property type="match status" value="1"/>
</dbReference>
<comment type="caution">
    <text evidence="4">The sequence shown here is derived from an EMBL/GenBank/DDBJ whole genome shotgun (WGS) entry which is preliminary data.</text>
</comment>
<proteinExistence type="predicted"/>
<dbReference type="InterPro" id="IPR050680">
    <property type="entry name" value="YpeA/RimI_acetyltransf"/>
</dbReference>
<evidence type="ECO:0000256" key="1">
    <source>
        <dbReference type="ARBA" id="ARBA00022679"/>
    </source>
</evidence>
<dbReference type="Proteomes" id="UP000613266">
    <property type="component" value="Unassembled WGS sequence"/>
</dbReference>
<dbReference type="AlphaFoldDB" id="A0A931NK89"/>
<dbReference type="Gene3D" id="3.40.630.30">
    <property type="match status" value="1"/>
</dbReference>
<name>A0A931NK89_9BURK</name>
<sequence length="231" mass="24589">MNTDLLANITWAALAGPHAAHALGTGQARRYRPGFAALMGFADPHRPELGALRSHASAGERLFCDGWAGALPAEGWRLESETALARMVWQGPLPVVDPAHAGLAFERLGPAQAAEVQALVQAAAPGPFGPEGLQLGDSLGLRDAQGRLVAMACERLFAGPYREIASVATHPDARGRGLASALVHELVQRQRARGELPFLHVRCNHASAIRLYERLGFRTALVTPARVLVAQ</sequence>
<gene>
    <name evidence="4" type="ORF">I7X39_22835</name>
</gene>